<gene>
    <name evidence="4" type="ORF">QBC36DRAFT_348033</name>
</gene>
<evidence type="ECO:0000313" key="4">
    <source>
        <dbReference type="EMBL" id="KAK4174310.1"/>
    </source>
</evidence>
<dbReference type="InterPro" id="IPR002410">
    <property type="entry name" value="Peptidase_S33"/>
</dbReference>
<comment type="similarity">
    <text evidence="1">Belongs to the peptidase S33 family.</text>
</comment>
<reference evidence="4" key="1">
    <citation type="journal article" date="2023" name="Mol. Phylogenet. Evol.">
        <title>Genome-scale phylogeny and comparative genomics of the fungal order Sordariales.</title>
        <authorList>
            <person name="Hensen N."/>
            <person name="Bonometti L."/>
            <person name="Westerberg I."/>
            <person name="Brannstrom I.O."/>
            <person name="Guillou S."/>
            <person name="Cros-Aarteil S."/>
            <person name="Calhoun S."/>
            <person name="Haridas S."/>
            <person name="Kuo A."/>
            <person name="Mondo S."/>
            <person name="Pangilinan J."/>
            <person name="Riley R."/>
            <person name="LaButti K."/>
            <person name="Andreopoulos B."/>
            <person name="Lipzen A."/>
            <person name="Chen C."/>
            <person name="Yan M."/>
            <person name="Daum C."/>
            <person name="Ng V."/>
            <person name="Clum A."/>
            <person name="Steindorff A."/>
            <person name="Ohm R.A."/>
            <person name="Martin F."/>
            <person name="Silar P."/>
            <person name="Natvig D.O."/>
            <person name="Lalanne C."/>
            <person name="Gautier V."/>
            <person name="Ament-Velasquez S.L."/>
            <person name="Kruys A."/>
            <person name="Hutchinson M.I."/>
            <person name="Powell A.J."/>
            <person name="Barry K."/>
            <person name="Miller A.N."/>
            <person name="Grigoriev I.V."/>
            <person name="Debuchy R."/>
            <person name="Gladieux P."/>
            <person name="Hiltunen Thoren M."/>
            <person name="Johannesson H."/>
        </authorList>
    </citation>
    <scope>NUCLEOTIDE SEQUENCE</scope>
    <source>
        <strain evidence="4">CBS 892.96</strain>
    </source>
</reference>
<accession>A0AAN7A5R1</accession>
<dbReference type="GO" id="GO:0006508">
    <property type="term" value="P:proteolysis"/>
    <property type="evidence" value="ECO:0007669"/>
    <property type="project" value="InterPro"/>
</dbReference>
<evidence type="ECO:0000256" key="3">
    <source>
        <dbReference type="SAM" id="MobiDB-lite"/>
    </source>
</evidence>
<dbReference type="Gene3D" id="3.40.50.1820">
    <property type="entry name" value="alpha/beta hydrolase"/>
    <property type="match status" value="1"/>
</dbReference>
<dbReference type="SUPFAM" id="SSF53474">
    <property type="entry name" value="alpha/beta-Hydrolases"/>
    <property type="match status" value="1"/>
</dbReference>
<reference evidence="4" key="2">
    <citation type="submission" date="2023-05" db="EMBL/GenBank/DDBJ databases">
        <authorList>
            <consortium name="Lawrence Berkeley National Laboratory"/>
            <person name="Steindorff A."/>
            <person name="Hensen N."/>
            <person name="Bonometti L."/>
            <person name="Westerberg I."/>
            <person name="Brannstrom I.O."/>
            <person name="Guillou S."/>
            <person name="Cros-Aarteil S."/>
            <person name="Calhoun S."/>
            <person name="Haridas S."/>
            <person name="Kuo A."/>
            <person name="Mondo S."/>
            <person name="Pangilinan J."/>
            <person name="Riley R."/>
            <person name="Labutti K."/>
            <person name="Andreopoulos B."/>
            <person name="Lipzen A."/>
            <person name="Chen C."/>
            <person name="Yanf M."/>
            <person name="Daum C."/>
            <person name="Ng V."/>
            <person name="Clum A."/>
            <person name="Ohm R."/>
            <person name="Martin F."/>
            <person name="Silar P."/>
            <person name="Natvig D."/>
            <person name="Lalanne C."/>
            <person name="Gautier V."/>
            <person name="Ament-Velasquez S.L."/>
            <person name="Kruys A."/>
            <person name="Hutchinson M.I."/>
            <person name="Powell A.J."/>
            <person name="Barry K."/>
            <person name="Miller A.N."/>
            <person name="Grigoriev I.V."/>
            <person name="Debuchy R."/>
            <person name="Gladieux P."/>
            <person name="Thoren M.H."/>
            <person name="Johannesson H."/>
        </authorList>
    </citation>
    <scope>NUCLEOTIDE SEQUENCE</scope>
    <source>
        <strain evidence="4">CBS 892.96</strain>
    </source>
</reference>
<dbReference type="Proteomes" id="UP001302321">
    <property type="component" value="Unassembled WGS sequence"/>
</dbReference>
<feature type="compositionally biased region" description="Polar residues" evidence="3">
    <location>
        <begin position="105"/>
        <end position="118"/>
    </location>
</feature>
<feature type="compositionally biased region" description="Basic and acidic residues" evidence="3">
    <location>
        <begin position="1"/>
        <end position="25"/>
    </location>
</feature>
<name>A0AAN7A5R1_9PEZI</name>
<keyword evidence="2 4" id="KW-0378">Hydrolase</keyword>
<feature type="compositionally biased region" description="Polar residues" evidence="3">
    <location>
        <begin position="160"/>
        <end position="169"/>
    </location>
</feature>
<feature type="compositionally biased region" description="Pro residues" evidence="3">
    <location>
        <begin position="142"/>
        <end position="151"/>
    </location>
</feature>
<protein>
    <submittedName>
        <fullName evidence="4">Alpha/Beta hydrolase protein</fullName>
    </submittedName>
</protein>
<organism evidence="4 5">
    <name type="scientific">Triangularia setosa</name>
    <dbReference type="NCBI Taxonomy" id="2587417"/>
    <lineage>
        <taxon>Eukaryota</taxon>
        <taxon>Fungi</taxon>
        <taxon>Dikarya</taxon>
        <taxon>Ascomycota</taxon>
        <taxon>Pezizomycotina</taxon>
        <taxon>Sordariomycetes</taxon>
        <taxon>Sordariomycetidae</taxon>
        <taxon>Sordariales</taxon>
        <taxon>Podosporaceae</taxon>
        <taxon>Triangularia</taxon>
    </lineage>
</organism>
<sequence length="643" mass="71861">MDTHIRERHETESHTNGEREPRKWPAVDNEGGMGRYKVRWGWWRPTPNQPFASSSSPTPFPQQLSSLKSDHRSSIDIASDDDDDGEEEEEEASSSQSEDEFQLKHSLSQVGTAPTTPGSPDDGESDSGISFSDSTELAVEAKPPPPPPPLLAMPYISPASGGSTRPSWTNIQPATIVQLPRPRPNNDEEFKIRTIHFRVPLEHHKPSGQHINIHAELIYDSHERDRFENWISACRASPILVFLCGGPGDQNPHDRMPELNRILIERGYVILYADYRGTGQSSKVDSAAVDAYNATGNFAGAAEHLLLFRQDNIVRDLEAVRLCLEEHLYPFQPSNGSDNGNGIKWTLMGQSYGGWVALTYLSFLPGSLAKVYLTAGLAPVMSGGPDEVYEALYRRMRGANERYYQLYPGDEGLVREVYNALLSRELAFELPDGSGRKLTAQTFLTLGRKFIGGDSGLKAVHEFVGQLHAQLVRNSVIPPSREVLTEFSKLEGFKLHSRPLYGVLHEAIYCNNGDTASEWSAMRVGKRYREYKGWLQGKYVPEGQRLFFSGEMVLPELMPEEFKYVSGLVASKGDWEPLYDLERLKENTVPVTAMAYRDDLAVDFELSKQTVEAVKGCVMVVGRPGWNHGSLRNNTGEVVQMLF</sequence>
<evidence type="ECO:0000256" key="2">
    <source>
        <dbReference type="ARBA" id="ARBA00022801"/>
    </source>
</evidence>
<dbReference type="InterPro" id="IPR029058">
    <property type="entry name" value="AB_hydrolase_fold"/>
</dbReference>
<dbReference type="GO" id="GO:0008233">
    <property type="term" value="F:peptidase activity"/>
    <property type="evidence" value="ECO:0007669"/>
    <property type="project" value="InterPro"/>
</dbReference>
<evidence type="ECO:0000256" key="1">
    <source>
        <dbReference type="ARBA" id="ARBA00010088"/>
    </source>
</evidence>
<evidence type="ECO:0000313" key="5">
    <source>
        <dbReference type="Proteomes" id="UP001302321"/>
    </source>
</evidence>
<proteinExistence type="inferred from homology"/>
<dbReference type="EMBL" id="MU866288">
    <property type="protein sequence ID" value="KAK4174310.1"/>
    <property type="molecule type" value="Genomic_DNA"/>
</dbReference>
<dbReference type="PANTHER" id="PTHR43248:SF2">
    <property type="entry name" value="PROLYL AMINOPEPTIDASE"/>
    <property type="match status" value="1"/>
</dbReference>
<dbReference type="PRINTS" id="PR00793">
    <property type="entry name" value="PROAMNOPTASE"/>
</dbReference>
<dbReference type="AlphaFoldDB" id="A0AAN7A5R1"/>
<feature type="compositionally biased region" description="Acidic residues" evidence="3">
    <location>
        <begin position="78"/>
        <end position="100"/>
    </location>
</feature>
<feature type="compositionally biased region" description="Low complexity" evidence="3">
    <location>
        <begin position="49"/>
        <end position="67"/>
    </location>
</feature>
<feature type="region of interest" description="Disordered" evidence="3">
    <location>
        <begin position="1"/>
        <end position="169"/>
    </location>
</feature>
<keyword evidence="5" id="KW-1185">Reference proteome</keyword>
<comment type="caution">
    <text evidence="4">The sequence shown here is derived from an EMBL/GenBank/DDBJ whole genome shotgun (WGS) entry which is preliminary data.</text>
</comment>
<dbReference type="PANTHER" id="PTHR43248">
    <property type="entry name" value="2-SUCCINYL-6-HYDROXY-2,4-CYCLOHEXADIENE-1-CARBOXYLATE SYNTHASE"/>
    <property type="match status" value="1"/>
</dbReference>
<dbReference type="InterPro" id="IPR051601">
    <property type="entry name" value="Serine_prot/Carboxylest_S33"/>
</dbReference>